<evidence type="ECO:0000256" key="6">
    <source>
        <dbReference type="RuleBase" id="RU004379"/>
    </source>
</evidence>
<organism evidence="7 8">
    <name type="scientific">Desulfobulbus oralis</name>
    <dbReference type="NCBI Taxonomy" id="1986146"/>
    <lineage>
        <taxon>Bacteria</taxon>
        <taxon>Pseudomonadati</taxon>
        <taxon>Thermodesulfobacteriota</taxon>
        <taxon>Desulfobulbia</taxon>
        <taxon>Desulfobulbales</taxon>
        <taxon>Desulfobulbaceae</taxon>
        <taxon>Desulfobulbus</taxon>
    </lineage>
</organism>
<keyword evidence="3 6" id="KW-0812">Transmembrane</keyword>
<sequence length="242" mass="26104">MEQMNWRARPGELDMTRSEARVAASSVFLARVFNWMMIGLGLTGAVAWMTAHSPLLPMLLSSGLYWALFVAELVMVFVLASRIDKMQATTATGLFVGYAVLNGVTLSTLFLAYSGASLASTFFITAGMFGAMALYGLVTKRDLTGLGSFLFMGLIGLLLAMVVNFFLHSSTLDLAISVIGVFIFVGLTAYDTQKIKTMGEQGIMEQGAAAVRKGAIIGALTLYLDFINLFIMLLRLFGGGRD</sequence>
<dbReference type="KEGG" id="deo:CAY53_12190"/>
<accession>A0A2L1GR50</accession>
<keyword evidence="4 6" id="KW-1133">Transmembrane helix</keyword>
<name>A0A2L1GR50_9BACT</name>
<evidence type="ECO:0008006" key="9">
    <source>
        <dbReference type="Google" id="ProtNLM"/>
    </source>
</evidence>
<evidence type="ECO:0000256" key="2">
    <source>
        <dbReference type="ARBA" id="ARBA00010350"/>
    </source>
</evidence>
<dbReference type="RefSeq" id="WP_104937346.1">
    <property type="nucleotide sequence ID" value="NZ_CP021255.1"/>
</dbReference>
<dbReference type="CDD" id="cd10432">
    <property type="entry name" value="BI-1-like_bacterial"/>
    <property type="match status" value="1"/>
</dbReference>
<evidence type="ECO:0000313" key="8">
    <source>
        <dbReference type="Proteomes" id="UP000239867"/>
    </source>
</evidence>
<feature type="transmembrane region" description="Helical" evidence="6">
    <location>
        <begin position="63"/>
        <end position="80"/>
    </location>
</feature>
<dbReference type="EMBL" id="CP021255">
    <property type="protein sequence ID" value="AVD72142.1"/>
    <property type="molecule type" value="Genomic_DNA"/>
</dbReference>
<reference evidence="7 8" key="1">
    <citation type="journal article" date="2018" name="MBio">
        <title>Insights into the evolution of host association through the isolation and characterization of a novel human periodontal pathobiont, Desulfobulbus oralis.</title>
        <authorList>
            <person name="Cross K.L."/>
            <person name="Chirania P."/>
            <person name="Xiong W."/>
            <person name="Beall C.J."/>
            <person name="Elkins J.G."/>
            <person name="Giannone R.J."/>
            <person name="Griffen A.L."/>
            <person name="Guss A.M."/>
            <person name="Hettich R.L."/>
            <person name="Joshi S.S."/>
            <person name="Mokrzan E.M."/>
            <person name="Martin R.K."/>
            <person name="Zhulin I.B."/>
            <person name="Leys E.J."/>
            <person name="Podar M."/>
        </authorList>
    </citation>
    <scope>NUCLEOTIDE SEQUENCE [LARGE SCALE GENOMIC DNA]</scope>
    <source>
        <strain evidence="7 8">ORNL</strain>
    </source>
</reference>
<feature type="transmembrane region" description="Helical" evidence="6">
    <location>
        <begin position="174"/>
        <end position="193"/>
    </location>
</feature>
<evidence type="ECO:0000313" key="7">
    <source>
        <dbReference type="EMBL" id="AVD72142.1"/>
    </source>
</evidence>
<evidence type="ECO:0000256" key="1">
    <source>
        <dbReference type="ARBA" id="ARBA00004141"/>
    </source>
</evidence>
<feature type="transmembrane region" description="Helical" evidence="6">
    <location>
        <begin position="92"/>
        <end position="113"/>
    </location>
</feature>
<feature type="transmembrane region" description="Helical" evidence="6">
    <location>
        <begin position="32"/>
        <end position="51"/>
    </location>
</feature>
<keyword evidence="8" id="KW-1185">Reference proteome</keyword>
<feature type="transmembrane region" description="Helical" evidence="6">
    <location>
        <begin position="119"/>
        <end position="137"/>
    </location>
</feature>
<protein>
    <recommendedName>
        <fullName evidence="9">BAX inhibitor protein</fullName>
    </recommendedName>
</protein>
<evidence type="ECO:0000256" key="5">
    <source>
        <dbReference type="ARBA" id="ARBA00023136"/>
    </source>
</evidence>
<feature type="transmembrane region" description="Helical" evidence="6">
    <location>
        <begin position="149"/>
        <end position="168"/>
    </location>
</feature>
<gene>
    <name evidence="7" type="ORF">CAY53_12190</name>
</gene>
<dbReference type="GO" id="GO:0005886">
    <property type="term" value="C:plasma membrane"/>
    <property type="evidence" value="ECO:0007669"/>
    <property type="project" value="TreeGrafter"/>
</dbReference>
<dbReference type="InterPro" id="IPR006214">
    <property type="entry name" value="Bax_inhibitor_1-related"/>
</dbReference>
<dbReference type="Pfam" id="PF01027">
    <property type="entry name" value="Bax1-I"/>
    <property type="match status" value="1"/>
</dbReference>
<dbReference type="PANTHER" id="PTHR23291">
    <property type="entry name" value="BAX INHIBITOR-RELATED"/>
    <property type="match status" value="1"/>
</dbReference>
<dbReference type="OrthoDB" id="9793828at2"/>
<feature type="transmembrane region" description="Helical" evidence="6">
    <location>
        <begin position="214"/>
        <end position="237"/>
    </location>
</feature>
<evidence type="ECO:0000256" key="4">
    <source>
        <dbReference type="ARBA" id="ARBA00022989"/>
    </source>
</evidence>
<proteinExistence type="inferred from homology"/>
<evidence type="ECO:0000256" key="3">
    <source>
        <dbReference type="ARBA" id="ARBA00022692"/>
    </source>
</evidence>
<comment type="similarity">
    <text evidence="2 6">Belongs to the BI1 family.</text>
</comment>
<dbReference type="PANTHER" id="PTHR23291:SF50">
    <property type="entry name" value="PROTEIN LIFEGUARD 4"/>
    <property type="match status" value="1"/>
</dbReference>
<dbReference type="Proteomes" id="UP000239867">
    <property type="component" value="Chromosome"/>
</dbReference>
<keyword evidence="5 6" id="KW-0472">Membrane</keyword>
<comment type="subcellular location">
    <subcellularLocation>
        <location evidence="1">Membrane</location>
        <topology evidence="1">Multi-pass membrane protein</topology>
    </subcellularLocation>
</comment>
<dbReference type="AlphaFoldDB" id="A0A2L1GR50"/>